<name>A0A847ETM9_9BACT</name>
<evidence type="ECO:0000313" key="1">
    <source>
        <dbReference type="EMBL" id="NLE31167.1"/>
    </source>
</evidence>
<organism evidence="1 2">
    <name type="scientific">Candidatus Dojkabacteria bacterium</name>
    <dbReference type="NCBI Taxonomy" id="2099670"/>
    <lineage>
        <taxon>Bacteria</taxon>
        <taxon>Candidatus Dojkabacteria</taxon>
    </lineage>
</organism>
<sequence length="66" mass="7919">MIKTNNEIEKLKEYISAYFSLLERKISEKDSEILKLLEKLEKEQNNEYITQCMDTKDIKVISYLDN</sequence>
<reference evidence="1 2" key="1">
    <citation type="journal article" date="2020" name="Biotechnol. Biofuels">
        <title>New insights from the biogas microbiome by comprehensive genome-resolved metagenomics of nearly 1600 species originating from multiple anaerobic digesters.</title>
        <authorList>
            <person name="Campanaro S."/>
            <person name="Treu L."/>
            <person name="Rodriguez-R L.M."/>
            <person name="Kovalovszki A."/>
            <person name="Ziels R.M."/>
            <person name="Maus I."/>
            <person name="Zhu X."/>
            <person name="Kougias P.G."/>
            <person name="Basile A."/>
            <person name="Luo G."/>
            <person name="Schluter A."/>
            <person name="Konstantinidis K.T."/>
            <person name="Angelidaki I."/>
        </authorList>
    </citation>
    <scope>NUCLEOTIDE SEQUENCE [LARGE SCALE GENOMIC DNA]</scope>
    <source>
        <strain evidence="1">AS06rmzACSIP_421</strain>
    </source>
</reference>
<dbReference type="AlphaFoldDB" id="A0A847ETM9"/>
<accession>A0A847ETM9</accession>
<dbReference type="EMBL" id="JAAZAL010000103">
    <property type="protein sequence ID" value="NLE31167.1"/>
    <property type="molecule type" value="Genomic_DNA"/>
</dbReference>
<comment type="caution">
    <text evidence="1">The sequence shown here is derived from an EMBL/GenBank/DDBJ whole genome shotgun (WGS) entry which is preliminary data.</text>
</comment>
<gene>
    <name evidence="1" type="ORF">GX618_02745</name>
</gene>
<dbReference type="Proteomes" id="UP000554004">
    <property type="component" value="Unassembled WGS sequence"/>
</dbReference>
<proteinExistence type="predicted"/>
<protein>
    <submittedName>
        <fullName evidence="1">Uncharacterized protein</fullName>
    </submittedName>
</protein>
<evidence type="ECO:0000313" key="2">
    <source>
        <dbReference type="Proteomes" id="UP000554004"/>
    </source>
</evidence>